<keyword evidence="5 17" id="KW-0813">Transport</keyword>
<evidence type="ECO:0000256" key="9">
    <source>
        <dbReference type="ARBA" id="ARBA00022967"/>
    </source>
</evidence>
<evidence type="ECO:0000256" key="8">
    <source>
        <dbReference type="ARBA" id="ARBA00022792"/>
    </source>
</evidence>
<proteinExistence type="inferred from homology"/>
<evidence type="ECO:0000256" key="16">
    <source>
        <dbReference type="ARBA" id="ARBA00049551"/>
    </source>
</evidence>
<dbReference type="GO" id="GO:0008137">
    <property type="term" value="F:NADH dehydrogenase (ubiquinone) activity"/>
    <property type="evidence" value="ECO:0007669"/>
    <property type="project" value="UniProtKB-EC"/>
</dbReference>
<gene>
    <name evidence="21" type="primary">nad5</name>
</gene>
<dbReference type="GO" id="GO:0003954">
    <property type="term" value="F:NADH dehydrogenase activity"/>
    <property type="evidence" value="ECO:0007669"/>
    <property type="project" value="TreeGrafter"/>
</dbReference>
<feature type="transmembrane region" description="Helical" evidence="17">
    <location>
        <begin position="150"/>
        <end position="171"/>
    </location>
</feature>
<evidence type="ECO:0000256" key="2">
    <source>
        <dbReference type="ARBA" id="ARBA00004448"/>
    </source>
</evidence>
<dbReference type="Pfam" id="PF00361">
    <property type="entry name" value="Proton_antipo_M"/>
    <property type="match status" value="1"/>
</dbReference>
<comment type="function">
    <text evidence="1">Core subunit of the mitochondrial membrane respiratory chain NADH dehydrogenase (Complex I) that is believed to belong to the minimal assembly required for catalysis. Complex I functions in the transfer of electrons from NADH to the respiratory chain. The immediate electron acceptor for the enzyme is believed to be ubiquinone.</text>
</comment>
<dbReference type="PRINTS" id="PR01435">
    <property type="entry name" value="NPOXDRDTASE5"/>
</dbReference>
<keyword evidence="11 17" id="KW-1133">Transmembrane helix</keyword>
<dbReference type="Pfam" id="PF00662">
    <property type="entry name" value="Proton_antipo_N"/>
    <property type="match status" value="1"/>
</dbReference>
<evidence type="ECO:0000256" key="1">
    <source>
        <dbReference type="ARBA" id="ARBA00003257"/>
    </source>
</evidence>
<dbReference type="GO" id="GO:0015990">
    <property type="term" value="P:electron transport coupled proton transport"/>
    <property type="evidence" value="ECO:0007669"/>
    <property type="project" value="TreeGrafter"/>
</dbReference>
<dbReference type="GO" id="GO:0005743">
    <property type="term" value="C:mitochondrial inner membrane"/>
    <property type="evidence" value="ECO:0007669"/>
    <property type="project" value="UniProtKB-SubCell"/>
</dbReference>
<dbReference type="PRINTS" id="PR01434">
    <property type="entry name" value="NADHDHGNASE5"/>
</dbReference>
<geneLocation type="mitochondrion" evidence="21"/>
<feature type="transmembrane region" description="Helical" evidence="17">
    <location>
        <begin position="444"/>
        <end position="469"/>
    </location>
</feature>
<comment type="subcellular location">
    <subcellularLocation>
        <location evidence="2">Mitochondrion inner membrane</location>
        <topology evidence="2">Multi-pass membrane protein</topology>
    </subcellularLocation>
</comment>
<dbReference type="PANTHER" id="PTHR42829">
    <property type="entry name" value="NADH-UBIQUINONE OXIDOREDUCTASE CHAIN 5"/>
    <property type="match status" value="1"/>
</dbReference>
<keyword evidence="15 17" id="KW-0472">Membrane</keyword>
<evidence type="ECO:0000256" key="5">
    <source>
        <dbReference type="ARBA" id="ARBA00022448"/>
    </source>
</evidence>
<dbReference type="AlphaFoldDB" id="A0A3S8V0N7"/>
<evidence type="ECO:0000259" key="20">
    <source>
        <dbReference type="Pfam" id="PF06455"/>
    </source>
</evidence>
<comment type="similarity">
    <text evidence="17">Belongs to the complex I subunit 5 family.</text>
</comment>
<protein>
    <recommendedName>
        <fullName evidence="4 17">NADH-ubiquinone oxidoreductase chain 5</fullName>
        <ecNumber evidence="3 17">7.1.1.2</ecNumber>
    </recommendedName>
</protein>
<feature type="transmembrane region" description="Helical" evidence="17">
    <location>
        <begin position="239"/>
        <end position="261"/>
    </location>
</feature>
<accession>A0A3S8V0N7</accession>
<feature type="transmembrane region" description="Helical" evidence="17">
    <location>
        <begin position="300"/>
        <end position="320"/>
    </location>
</feature>
<feature type="domain" description="NADH:quinone oxidoreductase/Mrp antiporter transmembrane" evidence="18">
    <location>
        <begin position="105"/>
        <end position="385"/>
    </location>
</feature>
<evidence type="ECO:0000256" key="14">
    <source>
        <dbReference type="ARBA" id="ARBA00023128"/>
    </source>
</evidence>
<dbReference type="EMBL" id="MG923495">
    <property type="protein sequence ID" value="AZL93238.1"/>
    <property type="molecule type" value="Genomic_DNA"/>
</dbReference>
<feature type="transmembrane region" description="Helical" evidence="17">
    <location>
        <begin position="88"/>
        <end position="105"/>
    </location>
</feature>
<feature type="transmembrane region" description="Helical" evidence="17">
    <location>
        <begin position="373"/>
        <end position="392"/>
    </location>
</feature>
<comment type="function">
    <text evidence="17">Core subunit of the mitochondrial membrane respiratory chain NADH dehydrogenase (Complex I) which catalyzes electron transfer from NADH through the respiratory chain, using ubiquinone as an electron acceptor. Essential for the catalytic activity and assembly of complex I.</text>
</comment>
<dbReference type="PANTHER" id="PTHR42829:SF2">
    <property type="entry name" value="NADH-UBIQUINONE OXIDOREDUCTASE CHAIN 5"/>
    <property type="match status" value="1"/>
</dbReference>
<keyword evidence="8" id="KW-0999">Mitochondrion inner membrane</keyword>
<feature type="transmembrane region" description="Helical" evidence="17">
    <location>
        <begin position="49"/>
        <end position="76"/>
    </location>
</feature>
<evidence type="ECO:0000259" key="19">
    <source>
        <dbReference type="Pfam" id="PF00662"/>
    </source>
</evidence>
<dbReference type="InterPro" id="IPR001750">
    <property type="entry name" value="ND/Mrp_TM"/>
</dbReference>
<feature type="transmembrane region" description="Helical" evidence="17">
    <location>
        <begin position="481"/>
        <end position="503"/>
    </location>
</feature>
<evidence type="ECO:0000256" key="12">
    <source>
        <dbReference type="ARBA" id="ARBA00023027"/>
    </source>
</evidence>
<keyword evidence="6" id="KW-0679">Respiratory chain</keyword>
<evidence type="ECO:0000256" key="17">
    <source>
        <dbReference type="RuleBase" id="RU003404"/>
    </source>
</evidence>
<evidence type="ECO:0000313" key="21">
    <source>
        <dbReference type="EMBL" id="AZL93238.1"/>
    </source>
</evidence>
<feature type="transmembrane region" description="Helical" evidence="17">
    <location>
        <begin position="413"/>
        <end position="438"/>
    </location>
</feature>
<evidence type="ECO:0000256" key="4">
    <source>
        <dbReference type="ARBA" id="ARBA00021096"/>
    </source>
</evidence>
<keyword evidence="13 17" id="KW-0830">Ubiquinone</keyword>
<keyword evidence="12 17" id="KW-0520">NAD</keyword>
<dbReference type="GO" id="GO:0042773">
    <property type="term" value="P:ATP synthesis coupled electron transport"/>
    <property type="evidence" value="ECO:0007669"/>
    <property type="project" value="InterPro"/>
</dbReference>
<keyword evidence="10" id="KW-0249">Electron transport</keyword>
<evidence type="ECO:0000259" key="18">
    <source>
        <dbReference type="Pfam" id="PF00361"/>
    </source>
</evidence>
<feature type="domain" description="NADH-Ubiquinone oxidoreductase (complex I) chain 5 N-terminal" evidence="19">
    <location>
        <begin position="41"/>
        <end position="88"/>
    </location>
</feature>
<reference evidence="21" key="1">
    <citation type="journal article" date="2018" name="Mol. Phylogenet. Evol.">
        <title>Mitochondrial phylogenomics of the Hymenoptera.</title>
        <authorList>
            <person name="Tang P."/>
            <person name="Zhu J.C."/>
            <person name="Zheng B.Y."/>
            <person name="Wei S.J."/>
            <person name="Sharkey M."/>
            <person name="Chen X.X."/>
            <person name="Vogler A.P."/>
        </authorList>
    </citation>
    <scope>NUCLEOTIDE SEQUENCE</scope>
</reference>
<evidence type="ECO:0000256" key="11">
    <source>
        <dbReference type="ARBA" id="ARBA00022989"/>
    </source>
</evidence>
<evidence type="ECO:0000256" key="7">
    <source>
        <dbReference type="ARBA" id="ARBA00022692"/>
    </source>
</evidence>
<dbReference type="EC" id="7.1.1.2" evidence="3 17"/>
<dbReference type="Pfam" id="PF06455">
    <property type="entry name" value="NADH5_C"/>
    <property type="match status" value="1"/>
</dbReference>
<feature type="transmembrane region" description="Helical" evidence="17">
    <location>
        <begin position="111"/>
        <end position="129"/>
    </location>
</feature>
<evidence type="ECO:0000256" key="10">
    <source>
        <dbReference type="ARBA" id="ARBA00022982"/>
    </source>
</evidence>
<evidence type="ECO:0000256" key="6">
    <source>
        <dbReference type="ARBA" id="ARBA00022660"/>
    </source>
</evidence>
<evidence type="ECO:0000256" key="15">
    <source>
        <dbReference type="ARBA" id="ARBA00023136"/>
    </source>
</evidence>
<sequence length="563" mass="65677">MIMMYFSFFYMLMILGIILFFMSVLQLMFYKILFIEFNLLNFNSMEFSMILYLDYFSLMFMSVVLIISSMIFLYSSEYMMNDLFKDRFLFLMLMFILSMLLMIISPNIMSILLGWDGLGLISYCLVIYYQNFKSLKSGMVTVLSNRIGDLGLIISISMLMYMGSWNFMFYSMENYNYLLVFMIFLGSCTKSAQIPFSFWLPAAMVAPTPVSSLVHSSTLVTAGVYLMIRFYNIMIKVEFLVMILLIISMSTMLIFGISANFEFDLKKIIALSTLSQLGLMMSSLCLNFKMLAFYHLLTHAMFKSLLFMCAGVIIHLFSNFQDIRFMGGLIKVMPLLLIKFHISNLSLCGFLFLSGFYSKDKILEMSSVSSMNYILLMILYFSIGLTVSYSMRLVKFSFINSFMFMPMLNIKDVFLYSVSMLVLMILSMIGGSLLSWLLLMSLTLVYTSIFLKMFINIFLFLGIMSGVFMFKMKNLCMNFIFIKKIISMMWILGLFSMGSVKYVNYFSMEYLMLVEKGWLELMSSKNLFLLYYDLSFLQMMFKLNYMKFMLLYSISMIIILLML</sequence>
<dbReference type="InterPro" id="IPR001516">
    <property type="entry name" value="Proton_antipo_N"/>
</dbReference>
<feature type="transmembrane region" description="Helical" evidence="17">
    <location>
        <begin position="212"/>
        <end position="233"/>
    </location>
</feature>
<name>A0A3S8V0N7_9HYME</name>
<evidence type="ECO:0000256" key="13">
    <source>
        <dbReference type="ARBA" id="ARBA00023075"/>
    </source>
</evidence>
<keyword evidence="14 17" id="KW-0496">Mitochondrion</keyword>
<feature type="domain" description="NADH dehydrogenase subunit 5 C-terminal" evidence="20">
    <location>
        <begin position="389"/>
        <end position="562"/>
    </location>
</feature>
<comment type="catalytic activity">
    <reaction evidence="16 17">
        <text>a ubiquinone + NADH + 5 H(+)(in) = a ubiquinol + NAD(+) + 4 H(+)(out)</text>
        <dbReference type="Rhea" id="RHEA:29091"/>
        <dbReference type="Rhea" id="RHEA-COMP:9565"/>
        <dbReference type="Rhea" id="RHEA-COMP:9566"/>
        <dbReference type="ChEBI" id="CHEBI:15378"/>
        <dbReference type="ChEBI" id="CHEBI:16389"/>
        <dbReference type="ChEBI" id="CHEBI:17976"/>
        <dbReference type="ChEBI" id="CHEBI:57540"/>
        <dbReference type="ChEBI" id="CHEBI:57945"/>
        <dbReference type="EC" id="7.1.1.2"/>
    </reaction>
</comment>
<feature type="transmembrane region" description="Helical" evidence="17">
    <location>
        <begin position="545"/>
        <end position="562"/>
    </location>
</feature>
<dbReference type="InterPro" id="IPR003945">
    <property type="entry name" value="NU5C-like"/>
</dbReference>
<feature type="transmembrane region" description="Helical" evidence="17">
    <location>
        <begin position="332"/>
        <end position="353"/>
    </location>
</feature>
<keyword evidence="7 17" id="KW-0812">Transmembrane</keyword>
<organism evidence="21">
    <name type="scientific">Exallonyx sp. ZJUH_2016014</name>
    <dbReference type="NCBI Taxonomy" id="2491158"/>
    <lineage>
        <taxon>Eukaryota</taxon>
        <taxon>Metazoa</taxon>
        <taxon>Ecdysozoa</taxon>
        <taxon>Arthropoda</taxon>
        <taxon>Hexapoda</taxon>
        <taxon>Insecta</taxon>
        <taxon>Pterygota</taxon>
        <taxon>Neoptera</taxon>
        <taxon>Endopterygota</taxon>
        <taxon>Hymenoptera</taxon>
        <taxon>Apocrita</taxon>
        <taxon>Proctotrupomorpha</taxon>
        <taxon>Proctotrupoidea</taxon>
        <taxon>Proctotrupidae</taxon>
        <taxon>Exallonyx</taxon>
    </lineage>
</organism>
<evidence type="ECO:0000256" key="3">
    <source>
        <dbReference type="ARBA" id="ARBA00012944"/>
    </source>
</evidence>
<keyword evidence="9" id="KW-1278">Translocase</keyword>
<dbReference type="InterPro" id="IPR010934">
    <property type="entry name" value="NADH_DH_su5_C"/>
</dbReference>
<feature type="transmembrane region" description="Helical" evidence="17">
    <location>
        <begin position="7"/>
        <end position="29"/>
    </location>
</feature>